<dbReference type="EMBL" id="MT141355">
    <property type="protein sequence ID" value="QJA59118.1"/>
    <property type="molecule type" value="Genomic_DNA"/>
</dbReference>
<reference evidence="1" key="1">
    <citation type="submission" date="2020-03" db="EMBL/GenBank/DDBJ databases">
        <title>The deep terrestrial virosphere.</title>
        <authorList>
            <person name="Holmfeldt K."/>
            <person name="Nilsson E."/>
            <person name="Simone D."/>
            <person name="Lopez-Fernandez M."/>
            <person name="Wu X."/>
            <person name="de Brujin I."/>
            <person name="Lundin D."/>
            <person name="Andersson A."/>
            <person name="Bertilsson S."/>
            <person name="Dopson M."/>
        </authorList>
    </citation>
    <scope>NUCLEOTIDE SEQUENCE</scope>
    <source>
        <strain evidence="1">MM415B01343</strain>
    </source>
</reference>
<dbReference type="AlphaFoldDB" id="A0A6M3IPH7"/>
<protein>
    <submittedName>
        <fullName evidence="1">Uncharacterized protein</fullName>
    </submittedName>
</protein>
<accession>A0A6M3IPH7</accession>
<evidence type="ECO:0000313" key="1">
    <source>
        <dbReference type="EMBL" id="QJA59118.1"/>
    </source>
</evidence>
<gene>
    <name evidence="1" type="ORF">MM415B01343_0006</name>
</gene>
<sequence>MKLVNQDIWAGYKELLKLADAKLPPKTAADILAMIIALERPYQVVDFLQAKLCQKYGELNEKAGVYVVDMENPEKSAAYFTEFANLLTQEWNGEFTFEPVEIPPEVVNENRNTLVPLWGKFVKECDA</sequence>
<organism evidence="1">
    <name type="scientific">viral metagenome</name>
    <dbReference type="NCBI Taxonomy" id="1070528"/>
    <lineage>
        <taxon>unclassified sequences</taxon>
        <taxon>metagenomes</taxon>
        <taxon>organismal metagenomes</taxon>
    </lineage>
</organism>
<proteinExistence type="predicted"/>
<name>A0A6M3IPH7_9ZZZZ</name>